<evidence type="ECO:0000259" key="3">
    <source>
        <dbReference type="PROSITE" id="PS51186"/>
    </source>
</evidence>
<dbReference type="RefSeq" id="WP_221446643.1">
    <property type="nucleotide sequence ID" value="NZ_BAAAJR010000001.1"/>
</dbReference>
<dbReference type="GO" id="GO:0016747">
    <property type="term" value="F:acyltransferase activity, transferring groups other than amino-acyl groups"/>
    <property type="evidence" value="ECO:0007669"/>
    <property type="project" value="InterPro"/>
</dbReference>
<dbReference type="GO" id="GO:0005840">
    <property type="term" value="C:ribosome"/>
    <property type="evidence" value="ECO:0007669"/>
    <property type="project" value="UniProtKB-KW"/>
</dbReference>
<dbReference type="PROSITE" id="PS51186">
    <property type="entry name" value="GNAT"/>
    <property type="match status" value="1"/>
</dbReference>
<organism evidence="4 5">
    <name type="scientific">Microbacterium thalassium</name>
    <dbReference type="NCBI Taxonomy" id="362649"/>
    <lineage>
        <taxon>Bacteria</taxon>
        <taxon>Bacillati</taxon>
        <taxon>Actinomycetota</taxon>
        <taxon>Actinomycetes</taxon>
        <taxon>Micrococcales</taxon>
        <taxon>Microbacteriaceae</taxon>
        <taxon>Microbacterium</taxon>
    </lineage>
</organism>
<reference evidence="4 5" key="1">
    <citation type="submission" date="2020-08" db="EMBL/GenBank/DDBJ databases">
        <title>Sequencing the genomes of 1000 actinobacteria strains.</title>
        <authorList>
            <person name="Klenk H.-P."/>
        </authorList>
    </citation>
    <scope>NUCLEOTIDE SEQUENCE [LARGE SCALE GENOMIC DNA]</scope>
    <source>
        <strain evidence="4 5">DSM 12511</strain>
    </source>
</reference>
<dbReference type="InterPro" id="IPR016181">
    <property type="entry name" value="Acyl_CoA_acyltransferase"/>
</dbReference>
<accession>A0A7X0FS55</accession>
<keyword evidence="4" id="KW-0689">Ribosomal protein</keyword>
<dbReference type="Proteomes" id="UP000537775">
    <property type="component" value="Unassembled WGS sequence"/>
</dbReference>
<dbReference type="CDD" id="cd04301">
    <property type="entry name" value="NAT_SF"/>
    <property type="match status" value="1"/>
</dbReference>
<dbReference type="PANTHER" id="PTHR43420">
    <property type="entry name" value="ACETYLTRANSFERASE"/>
    <property type="match status" value="1"/>
</dbReference>
<dbReference type="EMBL" id="JACHML010000001">
    <property type="protein sequence ID" value="MBB6392720.1"/>
    <property type="molecule type" value="Genomic_DNA"/>
</dbReference>
<dbReference type="AlphaFoldDB" id="A0A7X0FS55"/>
<keyword evidence="4" id="KW-0687">Ribonucleoprotein</keyword>
<dbReference type="InterPro" id="IPR050680">
    <property type="entry name" value="YpeA/RimI_acetyltransf"/>
</dbReference>
<evidence type="ECO:0000256" key="2">
    <source>
        <dbReference type="ARBA" id="ARBA00023315"/>
    </source>
</evidence>
<evidence type="ECO:0000313" key="5">
    <source>
        <dbReference type="Proteomes" id="UP000537775"/>
    </source>
</evidence>
<dbReference type="SUPFAM" id="SSF55729">
    <property type="entry name" value="Acyl-CoA N-acyltransferases (Nat)"/>
    <property type="match status" value="1"/>
</dbReference>
<gene>
    <name evidence="4" type="ORF">HD594_003033</name>
</gene>
<proteinExistence type="predicted"/>
<dbReference type="Gene3D" id="3.40.630.30">
    <property type="match status" value="1"/>
</dbReference>
<feature type="domain" description="N-acetyltransferase" evidence="3">
    <location>
        <begin position="2"/>
        <end position="157"/>
    </location>
</feature>
<name>A0A7X0FS55_9MICO</name>
<protein>
    <submittedName>
        <fullName evidence="4">Ribosomal protein S18 acetylase RimI-like enzyme</fullName>
    </submittedName>
</protein>
<keyword evidence="2" id="KW-0012">Acyltransferase</keyword>
<comment type="caution">
    <text evidence="4">The sequence shown here is derived from an EMBL/GenBank/DDBJ whole genome shotgun (WGS) entry which is preliminary data.</text>
</comment>
<keyword evidence="1" id="KW-0808">Transferase</keyword>
<dbReference type="Pfam" id="PF00583">
    <property type="entry name" value="Acetyltransf_1"/>
    <property type="match status" value="1"/>
</dbReference>
<keyword evidence="5" id="KW-1185">Reference proteome</keyword>
<evidence type="ECO:0000256" key="1">
    <source>
        <dbReference type="ARBA" id="ARBA00022679"/>
    </source>
</evidence>
<sequence>MIVLEPIPRDRFAAWRERAMAGYRDDLAASGRTADEIEAHIARVEPELFTDHGPREGHFVFEVSVDDDEAGYLWVGPGPSGDEFYVWDVEIDEAWRGMGLGRSTMLAAEELARAEGYTTIALAVGDANTVARGLYDSLGYETVDAQGGRRLMRKAVPASGSASDSAG</sequence>
<dbReference type="InterPro" id="IPR000182">
    <property type="entry name" value="GNAT_dom"/>
</dbReference>
<evidence type="ECO:0000313" key="4">
    <source>
        <dbReference type="EMBL" id="MBB6392720.1"/>
    </source>
</evidence>